<gene>
    <name evidence="1" type="ORF">FYJ39_08480</name>
</gene>
<keyword evidence="2" id="KW-1185">Reference proteome</keyword>
<dbReference type="Proteomes" id="UP000429958">
    <property type="component" value="Unassembled WGS sequence"/>
</dbReference>
<dbReference type="AlphaFoldDB" id="A0A7X2NKZ5"/>
<evidence type="ECO:0000313" key="1">
    <source>
        <dbReference type="EMBL" id="MSS36606.1"/>
    </source>
</evidence>
<protein>
    <submittedName>
        <fullName evidence="1">Phage tail assembly protein</fullName>
    </submittedName>
</protein>
<proteinExistence type="predicted"/>
<dbReference type="InterPro" id="IPR019289">
    <property type="entry name" value="Phage_tail_E/E"/>
</dbReference>
<organism evidence="1 2">
    <name type="scientific">Clostridium porci</name>
    <dbReference type="NCBI Taxonomy" id="2605778"/>
    <lineage>
        <taxon>Bacteria</taxon>
        <taxon>Bacillati</taxon>
        <taxon>Bacillota</taxon>
        <taxon>Clostridia</taxon>
        <taxon>Eubacteriales</taxon>
        <taxon>Clostridiaceae</taxon>
        <taxon>Clostridium</taxon>
    </lineage>
</organism>
<dbReference type="EMBL" id="VUMD01000006">
    <property type="protein sequence ID" value="MSS36606.1"/>
    <property type="molecule type" value="Genomic_DNA"/>
</dbReference>
<comment type="caution">
    <text evidence="1">The sequence shown here is derived from an EMBL/GenBank/DDBJ whole genome shotgun (WGS) entry which is preliminary data.</text>
</comment>
<reference evidence="1 2" key="1">
    <citation type="submission" date="2019-08" db="EMBL/GenBank/DDBJ databases">
        <title>In-depth cultivation of the pig gut microbiome towards novel bacterial diversity and tailored functional studies.</title>
        <authorList>
            <person name="Wylensek D."/>
            <person name="Hitch T.C.A."/>
            <person name="Clavel T."/>
        </authorList>
    </citation>
    <scope>NUCLEOTIDE SEQUENCE [LARGE SCALE GENOMIC DNA]</scope>
    <source>
        <strain evidence="1 2">WCA-389-WT-23D1</strain>
    </source>
</reference>
<sequence length="111" mass="12730">MDKKEPNMTNESKKDWLILNLKTPVEYQGMKITQLDMTGLRNMTGRDLNMVYDLYMAQGGGGVAMQESTLLFAQVVASRVCGYPIEAIMELKAKDSVYLKNRVYRFFFLSE</sequence>
<accession>A0A7X2NKZ5</accession>
<dbReference type="Pfam" id="PF10109">
    <property type="entry name" value="Phage_TAC_7"/>
    <property type="match status" value="1"/>
</dbReference>
<evidence type="ECO:0000313" key="2">
    <source>
        <dbReference type="Proteomes" id="UP000429958"/>
    </source>
</evidence>
<dbReference type="RefSeq" id="WP_154472051.1">
    <property type="nucleotide sequence ID" value="NZ_DBEWUL010000027.1"/>
</dbReference>
<name>A0A7X2NKZ5_9CLOT</name>